<dbReference type="PANTHER" id="PTHR48476">
    <property type="entry name" value="SHORT-CHAIN DEHYDROGENASE TIC 32, CHLOROPLASTIC-LIKE"/>
    <property type="match status" value="1"/>
</dbReference>
<evidence type="ECO:0008006" key="4">
    <source>
        <dbReference type="Google" id="ProtNLM"/>
    </source>
</evidence>
<organism evidence="2 3">
    <name type="scientific">Amycolatopsis sulphurea</name>
    <dbReference type="NCBI Taxonomy" id="76022"/>
    <lineage>
        <taxon>Bacteria</taxon>
        <taxon>Bacillati</taxon>
        <taxon>Actinomycetota</taxon>
        <taxon>Actinomycetes</taxon>
        <taxon>Pseudonocardiales</taxon>
        <taxon>Pseudonocardiaceae</taxon>
        <taxon>Amycolatopsis</taxon>
    </lineage>
</organism>
<name>A0A2A9FIB0_9PSEU</name>
<keyword evidence="3" id="KW-1185">Reference proteome</keyword>
<evidence type="ECO:0000256" key="1">
    <source>
        <dbReference type="SAM" id="MobiDB-lite"/>
    </source>
</evidence>
<gene>
    <name evidence="2" type="ORF">ATK36_6147</name>
</gene>
<protein>
    <recommendedName>
        <fullName evidence="4">Short subunit dehydrogenase</fullName>
    </recommendedName>
</protein>
<dbReference type="PANTHER" id="PTHR48476:SF1">
    <property type="entry name" value="SHORT-CHAIN DEHYDROGENASE TIC 32, CHLOROPLASTIC-LIKE"/>
    <property type="match status" value="1"/>
</dbReference>
<feature type="region of interest" description="Disordered" evidence="1">
    <location>
        <begin position="1"/>
        <end position="35"/>
    </location>
</feature>
<dbReference type="InterPro" id="IPR055280">
    <property type="entry name" value="TIC32"/>
</dbReference>
<feature type="compositionally biased region" description="Polar residues" evidence="1">
    <location>
        <begin position="15"/>
        <end position="28"/>
    </location>
</feature>
<dbReference type="InterPro" id="IPR036291">
    <property type="entry name" value="NAD(P)-bd_dom_sf"/>
</dbReference>
<evidence type="ECO:0000313" key="2">
    <source>
        <dbReference type="EMBL" id="PFG50888.1"/>
    </source>
</evidence>
<dbReference type="Gene3D" id="3.40.50.720">
    <property type="entry name" value="NAD(P)-binding Rossmann-like Domain"/>
    <property type="match status" value="1"/>
</dbReference>
<dbReference type="EMBL" id="PDJK01000002">
    <property type="protein sequence ID" value="PFG50888.1"/>
    <property type="molecule type" value="Genomic_DNA"/>
</dbReference>
<dbReference type="AlphaFoldDB" id="A0A2A9FIB0"/>
<reference evidence="2 3" key="1">
    <citation type="submission" date="2017-10" db="EMBL/GenBank/DDBJ databases">
        <title>Sequencing the genomes of 1000 actinobacteria strains.</title>
        <authorList>
            <person name="Klenk H.-P."/>
        </authorList>
    </citation>
    <scope>NUCLEOTIDE SEQUENCE [LARGE SCALE GENOMIC DNA]</scope>
    <source>
        <strain evidence="2 3">DSM 46092</strain>
    </source>
</reference>
<evidence type="ECO:0000313" key="3">
    <source>
        <dbReference type="Proteomes" id="UP000243542"/>
    </source>
</evidence>
<dbReference type="Proteomes" id="UP000243542">
    <property type="component" value="Unassembled WGS sequence"/>
</dbReference>
<dbReference type="SUPFAM" id="SSF51735">
    <property type="entry name" value="NAD(P)-binding Rossmann-fold domains"/>
    <property type="match status" value="1"/>
</dbReference>
<sequence>MLSGRRRPVLALARSSPQPGPTHTSQHPIGSGFGAESTATEVLEGLDLSGRLAAVTGGYSGIGLETIRALAVAGAHVLVPARRPEVATFAR</sequence>
<comment type="caution">
    <text evidence="2">The sequence shown here is derived from an EMBL/GenBank/DDBJ whole genome shotgun (WGS) entry which is preliminary data.</text>
</comment>
<accession>A0A2A9FIB0</accession>
<proteinExistence type="predicted"/>